<dbReference type="Proteomes" id="UP000823889">
    <property type="component" value="Unassembled WGS sequence"/>
</dbReference>
<feature type="region of interest" description="Disordered" evidence="1">
    <location>
        <begin position="1"/>
        <end position="22"/>
    </location>
</feature>
<reference evidence="3" key="1">
    <citation type="journal article" date="2021" name="PeerJ">
        <title>Extensive microbial diversity within the chicken gut microbiome revealed by metagenomics and culture.</title>
        <authorList>
            <person name="Gilroy R."/>
            <person name="Ravi A."/>
            <person name="Getino M."/>
            <person name="Pursley I."/>
            <person name="Horton D.L."/>
            <person name="Alikhan N.F."/>
            <person name="Baker D."/>
            <person name="Gharbi K."/>
            <person name="Hall N."/>
            <person name="Watson M."/>
            <person name="Adriaenssens E.M."/>
            <person name="Foster-Nyarko E."/>
            <person name="Jarju S."/>
            <person name="Secka A."/>
            <person name="Antonio M."/>
            <person name="Oren A."/>
            <person name="Chaudhuri R.R."/>
            <person name="La Ragione R."/>
            <person name="Hildebrand F."/>
            <person name="Pallen M.J."/>
        </authorList>
    </citation>
    <scope>NUCLEOTIDE SEQUENCE</scope>
    <source>
        <strain evidence="3">9264</strain>
    </source>
</reference>
<gene>
    <name evidence="3" type="ORF">H9906_02705</name>
</gene>
<dbReference type="PANTHER" id="PTHR36505">
    <property type="entry name" value="BLR1072 PROTEIN"/>
    <property type="match status" value="1"/>
</dbReference>
<proteinExistence type="predicted"/>
<dbReference type="EMBL" id="DWUQ01000051">
    <property type="protein sequence ID" value="HJD43924.1"/>
    <property type="molecule type" value="Genomic_DNA"/>
</dbReference>
<sequence>FGSAAYAQTPPPAEKPAVTTAENAQNVSGWSIKENIMGKDVYNEKGEKVGDIRDVILDSDGKAANYVIGVGGFLGMGEHDVAIPFDKLQVGDDRFVLQGYTKEQLKDLPKATVR</sequence>
<evidence type="ECO:0000313" key="4">
    <source>
        <dbReference type="Proteomes" id="UP000823889"/>
    </source>
</evidence>
<accession>A0A9D2U905</accession>
<feature type="non-terminal residue" evidence="3">
    <location>
        <position position="1"/>
    </location>
</feature>
<protein>
    <submittedName>
        <fullName evidence="3">PRC-barrel domain-containing protein</fullName>
    </submittedName>
</protein>
<feature type="domain" description="PRC-barrel" evidence="2">
    <location>
        <begin position="35"/>
        <end position="100"/>
    </location>
</feature>
<organism evidence="3 4">
    <name type="scientific">Candidatus Paenalcaligenes intestinipullorum</name>
    <dbReference type="NCBI Taxonomy" id="2838718"/>
    <lineage>
        <taxon>Bacteria</taxon>
        <taxon>Pseudomonadati</taxon>
        <taxon>Pseudomonadota</taxon>
        <taxon>Betaproteobacteria</taxon>
        <taxon>Burkholderiales</taxon>
        <taxon>Alcaligenaceae</taxon>
        <taxon>Paenalcaligenes</taxon>
    </lineage>
</organism>
<evidence type="ECO:0000259" key="2">
    <source>
        <dbReference type="Pfam" id="PF05239"/>
    </source>
</evidence>
<dbReference type="Gene3D" id="2.30.30.240">
    <property type="entry name" value="PRC-barrel domain"/>
    <property type="match status" value="1"/>
</dbReference>
<reference evidence="3" key="2">
    <citation type="submission" date="2021-04" db="EMBL/GenBank/DDBJ databases">
        <authorList>
            <person name="Gilroy R."/>
        </authorList>
    </citation>
    <scope>NUCLEOTIDE SEQUENCE</scope>
    <source>
        <strain evidence="3">9264</strain>
    </source>
</reference>
<dbReference type="PANTHER" id="PTHR36505:SF1">
    <property type="entry name" value="BLR1072 PROTEIN"/>
    <property type="match status" value="1"/>
</dbReference>
<evidence type="ECO:0000313" key="3">
    <source>
        <dbReference type="EMBL" id="HJD43924.1"/>
    </source>
</evidence>
<dbReference type="AlphaFoldDB" id="A0A9D2U905"/>
<dbReference type="InterPro" id="IPR027275">
    <property type="entry name" value="PRC-brl_dom"/>
</dbReference>
<dbReference type="SUPFAM" id="SSF50346">
    <property type="entry name" value="PRC-barrel domain"/>
    <property type="match status" value="1"/>
</dbReference>
<dbReference type="Pfam" id="PF05239">
    <property type="entry name" value="PRC"/>
    <property type="match status" value="1"/>
</dbReference>
<evidence type="ECO:0000256" key="1">
    <source>
        <dbReference type="SAM" id="MobiDB-lite"/>
    </source>
</evidence>
<dbReference type="InterPro" id="IPR011033">
    <property type="entry name" value="PRC_barrel-like_sf"/>
</dbReference>
<name>A0A9D2U905_9BURK</name>
<comment type="caution">
    <text evidence="3">The sequence shown here is derived from an EMBL/GenBank/DDBJ whole genome shotgun (WGS) entry which is preliminary data.</text>
</comment>